<evidence type="ECO:0000313" key="2">
    <source>
        <dbReference type="EMBL" id="PZR03638.1"/>
    </source>
</evidence>
<dbReference type="SUPFAM" id="SSF56112">
    <property type="entry name" value="Protein kinase-like (PK-like)"/>
    <property type="match status" value="1"/>
</dbReference>
<dbReference type="Gene3D" id="1.10.510.10">
    <property type="entry name" value="Transferase(Phosphotransferase) domain 1"/>
    <property type="match status" value="1"/>
</dbReference>
<reference evidence="2 3" key="1">
    <citation type="submission" date="2017-08" db="EMBL/GenBank/DDBJ databases">
        <title>Infants hospitalized years apart are colonized by the same room-sourced microbial strains.</title>
        <authorList>
            <person name="Brooks B."/>
            <person name="Olm M.R."/>
            <person name="Firek B.A."/>
            <person name="Baker R."/>
            <person name="Thomas B.C."/>
            <person name="Morowitz M.J."/>
            <person name="Banfield J.F."/>
        </authorList>
    </citation>
    <scope>NUCLEOTIDE SEQUENCE [LARGE SCALE GENOMIC DNA]</scope>
    <source>
        <strain evidence="2">S2_003_000_R2_14</strain>
    </source>
</reference>
<dbReference type="EMBL" id="QFQP01000078">
    <property type="protein sequence ID" value="PZR03638.1"/>
    <property type="molecule type" value="Genomic_DNA"/>
</dbReference>
<dbReference type="InterPro" id="IPR011009">
    <property type="entry name" value="Kinase-like_dom_sf"/>
</dbReference>
<feature type="non-terminal residue" evidence="2">
    <location>
        <position position="486"/>
    </location>
</feature>
<accession>A0A2W5U4J1</accession>
<evidence type="ECO:0000313" key="3">
    <source>
        <dbReference type="Proteomes" id="UP000249061"/>
    </source>
</evidence>
<evidence type="ECO:0008006" key="4">
    <source>
        <dbReference type="Google" id="ProtNLM"/>
    </source>
</evidence>
<protein>
    <recommendedName>
        <fullName evidence="4">Protein kinase domain-containing protein</fullName>
    </recommendedName>
</protein>
<organism evidence="2 3">
    <name type="scientific">Archangium gephyra</name>
    <dbReference type="NCBI Taxonomy" id="48"/>
    <lineage>
        <taxon>Bacteria</taxon>
        <taxon>Pseudomonadati</taxon>
        <taxon>Myxococcota</taxon>
        <taxon>Myxococcia</taxon>
        <taxon>Myxococcales</taxon>
        <taxon>Cystobacterineae</taxon>
        <taxon>Archangiaceae</taxon>
        <taxon>Archangium</taxon>
    </lineage>
</organism>
<dbReference type="Proteomes" id="UP000249061">
    <property type="component" value="Unassembled WGS sequence"/>
</dbReference>
<proteinExistence type="predicted"/>
<evidence type="ECO:0000256" key="1">
    <source>
        <dbReference type="SAM" id="MobiDB-lite"/>
    </source>
</evidence>
<name>A0A2W5U4J1_9BACT</name>
<dbReference type="AlphaFoldDB" id="A0A2W5U4J1"/>
<gene>
    <name evidence="2" type="ORF">DI536_35665</name>
</gene>
<sequence>MVLREIRDGTDCSYPLGSPGLVTLQEVLELDGRRQALFPYVPGVTLRELLHALEAAGETVPVGLVGLVLVSAARSLQNVQPVRAHGGISDAALQLGFDGSVSLLDFGAPRVSRFRAVGRVNFSADVFALGAVMHAAFTGFEGAYAARLATLPAPSTSHPGVTSAVDDVVMTALSAEPDARHPSAGAFADALVAALGDELFSREQLAELVQQRFGDRQRLLAELTADDVEQALGDGSVERTEPRIVAPPPSEKGLLPWDSKPSLPPVMVVDAPPLEEGDGRTQPRVNLPAELVEKAAGPVPEASAPRATGQRAATKRGTGEHSTSGPTPRMTGQRAALVPRRSTGEFGLAPAEAQPRAAFDGVASNESGPIPIAPAPRNTGERAAIVEPEAKSSGPVPGSARAEAPRRSTGERPSMAPPRATGQRDALSDADAGAETGLTPRPPRKTGQRDAFADTTAETGVVPRPSAPPRKTGAEVVPVDVNAETG</sequence>
<comment type="caution">
    <text evidence="2">The sequence shown here is derived from an EMBL/GenBank/DDBJ whole genome shotgun (WGS) entry which is preliminary data.</text>
</comment>
<feature type="region of interest" description="Disordered" evidence="1">
    <location>
        <begin position="295"/>
        <end position="486"/>
    </location>
</feature>